<protein>
    <submittedName>
        <fullName evidence="2">6473_t:CDS:1</fullName>
    </submittedName>
</protein>
<feature type="region of interest" description="Disordered" evidence="1">
    <location>
        <begin position="278"/>
        <end position="303"/>
    </location>
</feature>
<proteinExistence type="predicted"/>
<feature type="compositionally biased region" description="Polar residues" evidence="1">
    <location>
        <begin position="155"/>
        <end position="168"/>
    </location>
</feature>
<name>A0A9N9F9X9_9GLOM</name>
<feature type="compositionally biased region" description="Low complexity" evidence="1">
    <location>
        <begin position="134"/>
        <end position="147"/>
    </location>
</feature>
<feature type="compositionally biased region" description="Polar residues" evidence="1">
    <location>
        <begin position="214"/>
        <end position="237"/>
    </location>
</feature>
<feature type="compositionally biased region" description="Polar residues" evidence="1">
    <location>
        <begin position="122"/>
        <end position="133"/>
    </location>
</feature>
<accession>A0A9N9F9X9</accession>
<evidence type="ECO:0000256" key="1">
    <source>
        <dbReference type="SAM" id="MobiDB-lite"/>
    </source>
</evidence>
<gene>
    <name evidence="2" type="ORF">FCALED_LOCUS4578</name>
</gene>
<reference evidence="2" key="1">
    <citation type="submission" date="2021-06" db="EMBL/GenBank/DDBJ databases">
        <authorList>
            <person name="Kallberg Y."/>
            <person name="Tangrot J."/>
            <person name="Rosling A."/>
        </authorList>
    </citation>
    <scope>NUCLEOTIDE SEQUENCE</scope>
    <source>
        <strain evidence="2">UK204</strain>
    </source>
</reference>
<feature type="region of interest" description="Disordered" evidence="1">
    <location>
        <begin position="78"/>
        <end position="197"/>
    </location>
</feature>
<evidence type="ECO:0000313" key="3">
    <source>
        <dbReference type="Proteomes" id="UP000789570"/>
    </source>
</evidence>
<dbReference type="EMBL" id="CAJVPQ010000904">
    <property type="protein sequence ID" value="CAG8518659.1"/>
    <property type="molecule type" value="Genomic_DNA"/>
</dbReference>
<keyword evidence="3" id="KW-1185">Reference proteome</keyword>
<feature type="region of interest" description="Disordered" evidence="1">
    <location>
        <begin position="214"/>
        <end position="245"/>
    </location>
</feature>
<comment type="caution">
    <text evidence="2">The sequence shown here is derived from an EMBL/GenBank/DDBJ whole genome shotgun (WGS) entry which is preliminary data.</text>
</comment>
<sequence>MNSFDCQPSLVRNKHKFHAQKFFTDETTTKRSSVTLLNSSNSASTQHSATSNKLPYSFQNVSIDPKFQKSDEMLRSSTIPIQPKPKNSSNSTLSQQPITSNKRSFDFQKIGVNPKTKKADEMSSSSTSQLQNRLKNSSNSTSLQQSTINKKRSCDFQNINTGPSTVRHLSSKIKDSSNSTSLQQFKKRSYNSQSIGVKAKVQRSDELKRSSVQFQSRIKNSSNPNFTSLQRSSTSNKRSYDSDADCIHSKNQQNNLKRLRNSKISSFCKGSTIVKKSPLSQNQKSIQTSSQKKHVISNSSEKLSEPSLQNYKSKFQLKCPKASNPLIKWNESQTFEQQLEIMKYLKNIY</sequence>
<organism evidence="2 3">
    <name type="scientific">Funneliformis caledonium</name>
    <dbReference type="NCBI Taxonomy" id="1117310"/>
    <lineage>
        <taxon>Eukaryota</taxon>
        <taxon>Fungi</taxon>
        <taxon>Fungi incertae sedis</taxon>
        <taxon>Mucoromycota</taxon>
        <taxon>Glomeromycotina</taxon>
        <taxon>Glomeromycetes</taxon>
        <taxon>Glomerales</taxon>
        <taxon>Glomeraceae</taxon>
        <taxon>Funneliformis</taxon>
    </lineage>
</organism>
<dbReference type="Proteomes" id="UP000789570">
    <property type="component" value="Unassembled WGS sequence"/>
</dbReference>
<dbReference type="AlphaFoldDB" id="A0A9N9F9X9"/>
<evidence type="ECO:0000313" key="2">
    <source>
        <dbReference type="EMBL" id="CAG8518659.1"/>
    </source>
</evidence>
<feature type="compositionally biased region" description="Polar residues" evidence="1">
    <location>
        <begin position="78"/>
        <end position="102"/>
    </location>
</feature>